<dbReference type="EnsemblMetazoa" id="PPAI000452-RA">
    <property type="protein sequence ID" value="PPAI000452-PA"/>
    <property type="gene ID" value="PPAI000452"/>
</dbReference>
<keyword evidence="2" id="KW-1185">Reference proteome</keyword>
<dbReference type="NCBIfam" id="TIGR02252">
    <property type="entry name" value="DREG-2"/>
    <property type="match status" value="1"/>
</dbReference>
<dbReference type="EMBL" id="AJVK01009530">
    <property type="status" value="NOT_ANNOTATED_CDS"/>
    <property type="molecule type" value="Genomic_DNA"/>
</dbReference>
<accession>A0A1B0CZD0</accession>
<dbReference type="NCBIfam" id="TIGR01549">
    <property type="entry name" value="HAD-SF-IA-v1"/>
    <property type="match status" value="1"/>
</dbReference>
<organism evidence="1 2">
    <name type="scientific">Phlebotomus papatasi</name>
    <name type="common">Sandfly</name>
    <dbReference type="NCBI Taxonomy" id="29031"/>
    <lineage>
        <taxon>Eukaryota</taxon>
        <taxon>Metazoa</taxon>
        <taxon>Ecdysozoa</taxon>
        <taxon>Arthropoda</taxon>
        <taxon>Hexapoda</taxon>
        <taxon>Insecta</taxon>
        <taxon>Pterygota</taxon>
        <taxon>Neoptera</taxon>
        <taxon>Endopterygota</taxon>
        <taxon>Diptera</taxon>
        <taxon>Nematocera</taxon>
        <taxon>Psychodoidea</taxon>
        <taxon>Psychodidae</taxon>
        <taxon>Phlebotomus</taxon>
        <taxon>Phlebotomus</taxon>
    </lineage>
</organism>
<dbReference type="Gene3D" id="1.10.150.720">
    <property type="entry name" value="Haloacid dehalogenase-like hydrolase"/>
    <property type="match status" value="1"/>
</dbReference>
<dbReference type="GO" id="GO:0005634">
    <property type="term" value="C:nucleus"/>
    <property type="evidence" value="ECO:0007669"/>
    <property type="project" value="TreeGrafter"/>
</dbReference>
<name>A0A1B0CZD0_PHLPP</name>
<dbReference type="SUPFAM" id="SSF56784">
    <property type="entry name" value="HAD-like"/>
    <property type="match status" value="1"/>
</dbReference>
<dbReference type="InterPro" id="IPR006439">
    <property type="entry name" value="HAD-SF_hydro_IA"/>
</dbReference>
<dbReference type="PANTHER" id="PTHR46191:SF2">
    <property type="entry name" value="HALOACID DEHALOGENASE-LIKE HYDROLASE DOMAIN-CONTAINING PROTEIN 3"/>
    <property type="match status" value="1"/>
</dbReference>
<dbReference type="PANTHER" id="PTHR46191">
    <property type="match status" value="1"/>
</dbReference>
<dbReference type="SFLD" id="SFLDS00003">
    <property type="entry name" value="Haloacid_Dehalogenase"/>
    <property type="match status" value="1"/>
</dbReference>
<dbReference type="InterPro" id="IPR023214">
    <property type="entry name" value="HAD_sf"/>
</dbReference>
<dbReference type="Gene3D" id="3.40.50.1000">
    <property type="entry name" value="HAD superfamily/HAD-like"/>
    <property type="match status" value="1"/>
</dbReference>
<dbReference type="InterPro" id="IPR044924">
    <property type="entry name" value="HAD-SF_hydro_IA_REG-2-like_cap"/>
</dbReference>
<dbReference type="Proteomes" id="UP000092462">
    <property type="component" value="Unassembled WGS sequence"/>
</dbReference>
<protein>
    <submittedName>
        <fullName evidence="1">Uncharacterized protein</fullName>
    </submittedName>
</protein>
<dbReference type="AlphaFoldDB" id="A0A1B0CZD0"/>
<dbReference type="VEuPathDB" id="VectorBase:PPAI000452"/>
<evidence type="ECO:0000313" key="1">
    <source>
        <dbReference type="EnsemblMetazoa" id="PPAI000452-PA"/>
    </source>
</evidence>
<sequence length="256" mass="29593">MNKLAENLGRFRLVTFDITDTLLRFRTFPAYQYAKAAKDFGYPNLDQAKLADNFNRHFRQMAEKYPIFGYHHSEIGGWRNWWQLLVIRVFESSHSNIPSRDLEKIANHLIHSFETSECWCRCSSAEALVADIKKEGKIVGVITNSDPRIRSVVKNLELPEFDFITCSYDIGYQKPNREIFEKALRQAGVAVTGDESLHIGNTPRLDFLGARDAGWASVLITNNSDSWREHSDIDPRKTFPTLRQFHEALKDKRLNL</sequence>
<reference evidence="1" key="1">
    <citation type="submission" date="2022-08" db="UniProtKB">
        <authorList>
            <consortium name="EnsemblMetazoa"/>
        </authorList>
    </citation>
    <scope>IDENTIFICATION</scope>
    <source>
        <strain evidence="1">Israel</strain>
    </source>
</reference>
<proteinExistence type="predicted"/>
<dbReference type="InterPro" id="IPR036412">
    <property type="entry name" value="HAD-like_sf"/>
</dbReference>
<dbReference type="InterPro" id="IPR011949">
    <property type="entry name" value="HAD-SF_hydro_IA_REG-2-like"/>
</dbReference>
<dbReference type="VEuPathDB" id="VectorBase:PPAPM1_011139"/>
<evidence type="ECO:0000313" key="2">
    <source>
        <dbReference type="Proteomes" id="UP000092462"/>
    </source>
</evidence>
<dbReference type="SFLD" id="SFLDG01129">
    <property type="entry name" value="C1.5:_HAD__Beta-PGM__Phosphata"/>
    <property type="match status" value="1"/>
</dbReference>
<dbReference type="InterPro" id="IPR051828">
    <property type="entry name" value="HAD-like_hydrolase_domain"/>
</dbReference>
<dbReference type="Pfam" id="PF00702">
    <property type="entry name" value="Hydrolase"/>
    <property type="match status" value="1"/>
</dbReference>